<feature type="transmembrane region" description="Helical" evidence="2">
    <location>
        <begin position="170"/>
        <end position="192"/>
    </location>
</feature>
<dbReference type="PANTHER" id="PTHR46593:SF1">
    <property type="entry name" value="TRANSMEMBRANE PROTEIN 64"/>
    <property type="match status" value="1"/>
</dbReference>
<dbReference type="InterPro" id="IPR032816">
    <property type="entry name" value="VTT_dom"/>
</dbReference>
<evidence type="ECO:0000313" key="4">
    <source>
        <dbReference type="EMBL" id="GFS16414.1"/>
    </source>
</evidence>
<dbReference type="AlphaFoldDB" id="A0AAV4J102"/>
<evidence type="ECO:0000256" key="2">
    <source>
        <dbReference type="SAM" id="Phobius"/>
    </source>
</evidence>
<keyword evidence="5" id="KW-1185">Reference proteome</keyword>
<feature type="transmembrane region" description="Helical" evidence="2">
    <location>
        <begin position="359"/>
        <end position="376"/>
    </location>
</feature>
<feature type="domain" description="VTT" evidence="3">
    <location>
        <begin position="227"/>
        <end position="341"/>
    </location>
</feature>
<dbReference type="PANTHER" id="PTHR46593">
    <property type="entry name" value="TRANSMEMBRANE PROTEIN 64"/>
    <property type="match status" value="1"/>
</dbReference>
<dbReference type="Proteomes" id="UP000762676">
    <property type="component" value="Unassembled WGS sequence"/>
</dbReference>
<comment type="caution">
    <text evidence="4">The sequence shown here is derived from an EMBL/GenBank/DDBJ whole genome shotgun (WGS) entry which is preliminary data.</text>
</comment>
<feature type="transmembrane region" description="Helical" evidence="2">
    <location>
        <begin position="204"/>
        <end position="224"/>
    </location>
</feature>
<evidence type="ECO:0000256" key="1">
    <source>
        <dbReference type="SAM" id="MobiDB-lite"/>
    </source>
</evidence>
<organism evidence="4 5">
    <name type="scientific">Elysia marginata</name>
    <dbReference type="NCBI Taxonomy" id="1093978"/>
    <lineage>
        <taxon>Eukaryota</taxon>
        <taxon>Metazoa</taxon>
        <taxon>Spiralia</taxon>
        <taxon>Lophotrochozoa</taxon>
        <taxon>Mollusca</taxon>
        <taxon>Gastropoda</taxon>
        <taxon>Heterobranchia</taxon>
        <taxon>Euthyneura</taxon>
        <taxon>Panpulmonata</taxon>
        <taxon>Sacoglossa</taxon>
        <taxon>Placobranchoidea</taxon>
        <taxon>Plakobranchidae</taxon>
        <taxon>Elysia</taxon>
    </lineage>
</organism>
<evidence type="ECO:0000313" key="5">
    <source>
        <dbReference type="Proteomes" id="UP000762676"/>
    </source>
</evidence>
<dbReference type="EMBL" id="BMAT01013609">
    <property type="protein sequence ID" value="GFS16414.1"/>
    <property type="molecule type" value="Genomic_DNA"/>
</dbReference>
<dbReference type="Pfam" id="PF09335">
    <property type="entry name" value="VTT_dom"/>
    <property type="match status" value="1"/>
</dbReference>
<dbReference type="InterPro" id="IPR053069">
    <property type="entry name" value="TVP38/TMEM64"/>
</dbReference>
<accession>A0AAV4J102</accession>
<sequence>MRTVPSQRPSSASTPIPNGRSTPAAGLSTTTATSRCHSRNNSASMGSKFKVNSELLIGGSSDMDAVFLPVNLDNDNQHYSSDLLAAAHEHLLHQNHIGAGGGGGGLGSISNGGKSQDQVPLLENGGVTHSREKDDKEIEIDQADAAAHSSALVNAIITDNPDSSDWCYRATLTSIAIIIIIVALLVFGHGYIRSILLWLEKVDPVMSITVLMVLFLFVCFPMAWGLSLLMVTTGYLFGYLYGPMVVTLCVSVGLSISTPLMRVLCMGYLRKRFYSRKVEAIVNVVSGPHGMKIIALTRLTPIPFGLQNALFSLSSMPLIKYLIASVGGLIPMTLLNCYMGSTLRTMQDLMNDDSNRMKGVFIFGGQVCVIMLYVLLSSSPKARKCTNGLLYRITQYFGVKV</sequence>
<dbReference type="GO" id="GO:0005783">
    <property type="term" value="C:endoplasmic reticulum"/>
    <property type="evidence" value="ECO:0007669"/>
    <property type="project" value="TreeGrafter"/>
</dbReference>
<keyword evidence="2 4" id="KW-0812">Transmembrane</keyword>
<protein>
    <submittedName>
        <fullName evidence="4">Transmembrane protein 64</fullName>
    </submittedName>
</protein>
<gene>
    <name evidence="4" type="ORF">ElyMa_006795200</name>
</gene>
<feature type="transmembrane region" description="Helical" evidence="2">
    <location>
        <begin position="236"/>
        <end position="260"/>
    </location>
</feature>
<dbReference type="GO" id="GO:0051480">
    <property type="term" value="P:regulation of cytosolic calcium ion concentration"/>
    <property type="evidence" value="ECO:0007669"/>
    <property type="project" value="TreeGrafter"/>
</dbReference>
<proteinExistence type="predicted"/>
<feature type="region of interest" description="Disordered" evidence="1">
    <location>
        <begin position="1"/>
        <end position="45"/>
    </location>
</feature>
<name>A0AAV4J102_9GAST</name>
<feature type="transmembrane region" description="Helical" evidence="2">
    <location>
        <begin position="319"/>
        <end position="338"/>
    </location>
</feature>
<keyword evidence="2" id="KW-1133">Transmembrane helix</keyword>
<evidence type="ECO:0000259" key="3">
    <source>
        <dbReference type="Pfam" id="PF09335"/>
    </source>
</evidence>
<keyword evidence="2" id="KW-0472">Membrane</keyword>
<reference evidence="4 5" key="1">
    <citation type="journal article" date="2021" name="Elife">
        <title>Chloroplast acquisition without the gene transfer in kleptoplastic sea slugs, Plakobranchus ocellatus.</title>
        <authorList>
            <person name="Maeda T."/>
            <person name="Takahashi S."/>
            <person name="Yoshida T."/>
            <person name="Shimamura S."/>
            <person name="Takaki Y."/>
            <person name="Nagai Y."/>
            <person name="Toyoda A."/>
            <person name="Suzuki Y."/>
            <person name="Arimoto A."/>
            <person name="Ishii H."/>
            <person name="Satoh N."/>
            <person name="Nishiyama T."/>
            <person name="Hasebe M."/>
            <person name="Maruyama T."/>
            <person name="Minagawa J."/>
            <person name="Obokata J."/>
            <person name="Shigenobu S."/>
        </authorList>
    </citation>
    <scope>NUCLEOTIDE SEQUENCE [LARGE SCALE GENOMIC DNA]</scope>
</reference>